<sequence length="150" mass="17063">MIKAGIDDPLEFSLVLYQLLNLEMAFKVKWQPRWNNFYVVSILRDEPFIRQLKAPWDIDEDKEVVVGPSITSDPLQVKESVDEAKTGAPKDCVKEMDLEITSKYNPDPTTPIGKRDFHGGSSESTTSKEFCDGQLSSNKLRKTIKLKKND</sequence>
<evidence type="ECO:0000313" key="2">
    <source>
        <dbReference type="EMBL" id="CAI8590927.1"/>
    </source>
</evidence>
<gene>
    <name evidence="2" type="ORF">VFH_I464160</name>
</gene>
<proteinExistence type="predicted"/>
<organism evidence="2 3">
    <name type="scientific">Vicia faba</name>
    <name type="common">Broad bean</name>
    <name type="synonym">Faba vulgaris</name>
    <dbReference type="NCBI Taxonomy" id="3906"/>
    <lineage>
        <taxon>Eukaryota</taxon>
        <taxon>Viridiplantae</taxon>
        <taxon>Streptophyta</taxon>
        <taxon>Embryophyta</taxon>
        <taxon>Tracheophyta</taxon>
        <taxon>Spermatophyta</taxon>
        <taxon>Magnoliopsida</taxon>
        <taxon>eudicotyledons</taxon>
        <taxon>Gunneridae</taxon>
        <taxon>Pentapetalae</taxon>
        <taxon>rosids</taxon>
        <taxon>fabids</taxon>
        <taxon>Fabales</taxon>
        <taxon>Fabaceae</taxon>
        <taxon>Papilionoideae</taxon>
        <taxon>50 kb inversion clade</taxon>
        <taxon>NPAAA clade</taxon>
        <taxon>Hologalegina</taxon>
        <taxon>IRL clade</taxon>
        <taxon>Fabeae</taxon>
        <taxon>Vicia</taxon>
    </lineage>
</organism>
<keyword evidence="3" id="KW-1185">Reference proteome</keyword>
<dbReference type="Proteomes" id="UP001157006">
    <property type="component" value="Chromosome 1L"/>
</dbReference>
<evidence type="ECO:0000256" key="1">
    <source>
        <dbReference type="SAM" id="MobiDB-lite"/>
    </source>
</evidence>
<feature type="region of interest" description="Disordered" evidence="1">
    <location>
        <begin position="101"/>
        <end position="132"/>
    </location>
</feature>
<name>A0AAV0Z3Y1_VICFA</name>
<dbReference type="EMBL" id="OX451736">
    <property type="protein sequence ID" value="CAI8590927.1"/>
    <property type="molecule type" value="Genomic_DNA"/>
</dbReference>
<evidence type="ECO:0000313" key="3">
    <source>
        <dbReference type="Proteomes" id="UP001157006"/>
    </source>
</evidence>
<dbReference type="AlphaFoldDB" id="A0AAV0Z3Y1"/>
<feature type="compositionally biased region" description="Polar residues" evidence="1">
    <location>
        <begin position="121"/>
        <end position="132"/>
    </location>
</feature>
<accession>A0AAV0Z3Y1</accession>
<protein>
    <submittedName>
        <fullName evidence="2">Uncharacterized protein</fullName>
    </submittedName>
</protein>
<reference evidence="2 3" key="1">
    <citation type="submission" date="2023-01" db="EMBL/GenBank/DDBJ databases">
        <authorList>
            <person name="Kreplak J."/>
        </authorList>
    </citation>
    <scope>NUCLEOTIDE SEQUENCE [LARGE SCALE GENOMIC DNA]</scope>
</reference>